<feature type="transmembrane region" description="Helical" evidence="1">
    <location>
        <begin position="410"/>
        <end position="429"/>
    </location>
</feature>
<accession>A0A1F4WFI5</accession>
<feature type="transmembrane region" description="Helical" evidence="1">
    <location>
        <begin position="237"/>
        <end position="261"/>
    </location>
</feature>
<sequence length="446" mass="48894">MTLRKLTLKSLYVFALFAVVLVTAPISHAQVCNPPQGWFGKIQDSYDRNIRETSVNHLTSAVVDWLWTLATGTEMSEYMGCSTYTAQYFPSIRAEVDSWGCDATPDQTCSDIINQYVFDTPEGKAKFAEGKVSGSVLGLAYYVDNNLKYEPVPVNTAFFFKDYARRLPIVGERVLAADTVDYQHTFINAVLEIWKITRNVAYALMAIIMLYVGITIITRRRINQQVVVNVQYALPKIVIALVLIAFSYPIGAFITSLTWSLYYSMGGIISTLSTATGGGDYTVQLGAGVGGIAVLVIGFILVSSGSGLAVGIIVALAAVILFGLYLFALFKALFIYMKMITSIVVSPIRFAVSAIPGNDNQIVTWFKQMVAWSLGIISITAIINLIHMFGTIIIFNGIGSGGYFQGLSGYLYAVFGVLFLFIFGYGYAIKAPDMIYNSIMGEKKGR</sequence>
<evidence type="ECO:0000313" key="4">
    <source>
        <dbReference type="Proteomes" id="UP000179113"/>
    </source>
</evidence>
<gene>
    <name evidence="3" type="ORF">A2415_02835</name>
</gene>
<name>A0A1F4WFI5_UNCKA</name>
<feature type="transmembrane region" description="Helical" evidence="1">
    <location>
        <begin position="281"/>
        <end position="301"/>
    </location>
</feature>
<keyword evidence="1" id="KW-0812">Transmembrane</keyword>
<feature type="transmembrane region" description="Helical" evidence="1">
    <location>
        <begin position="372"/>
        <end position="398"/>
    </location>
</feature>
<proteinExistence type="predicted"/>
<reference evidence="3 4" key="1">
    <citation type="journal article" date="2016" name="Nat. Commun.">
        <title>Thousands of microbial genomes shed light on interconnected biogeochemical processes in an aquifer system.</title>
        <authorList>
            <person name="Anantharaman K."/>
            <person name="Brown C.T."/>
            <person name="Hug L.A."/>
            <person name="Sharon I."/>
            <person name="Castelle C.J."/>
            <person name="Probst A.J."/>
            <person name="Thomas B.C."/>
            <person name="Singh A."/>
            <person name="Wilkins M.J."/>
            <person name="Karaoz U."/>
            <person name="Brodie E.L."/>
            <person name="Williams K.H."/>
            <person name="Hubbard S.S."/>
            <person name="Banfield J.F."/>
        </authorList>
    </citation>
    <scope>NUCLEOTIDE SEQUENCE [LARGE SCALE GENOMIC DNA]</scope>
</reference>
<feature type="transmembrane region" description="Helical" evidence="1">
    <location>
        <begin position="333"/>
        <end position="352"/>
    </location>
</feature>
<evidence type="ECO:0000313" key="3">
    <source>
        <dbReference type="EMBL" id="OGC68205.1"/>
    </source>
</evidence>
<evidence type="ECO:0000256" key="2">
    <source>
        <dbReference type="SAM" id="SignalP"/>
    </source>
</evidence>
<feature type="signal peptide" evidence="2">
    <location>
        <begin position="1"/>
        <end position="29"/>
    </location>
</feature>
<keyword evidence="1" id="KW-1133">Transmembrane helix</keyword>
<feature type="transmembrane region" description="Helical" evidence="1">
    <location>
        <begin position="308"/>
        <end position="327"/>
    </location>
</feature>
<keyword evidence="2" id="KW-0732">Signal</keyword>
<dbReference type="AlphaFoldDB" id="A0A1F4WFI5"/>
<dbReference type="Proteomes" id="UP000179113">
    <property type="component" value="Unassembled WGS sequence"/>
</dbReference>
<feature type="transmembrane region" description="Helical" evidence="1">
    <location>
        <begin position="200"/>
        <end position="217"/>
    </location>
</feature>
<feature type="chain" id="PRO_5009515065" evidence="2">
    <location>
        <begin position="30"/>
        <end position="446"/>
    </location>
</feature>
<dbReference type="EMBL" id="MEWA01000052">
    <property type="protein sequence ID" value="OGC68205.1"/>
    <property type="molecule type" value="Genomic_DNA"/>
</dbReference>
<comment type="caution">
    <text evidence="3">The sequence shown here is derived from an EMBL/GenBank/DDBJ whole genome shotgun (WGS) entry which is preliminary data.</text>
</comment>
<evidence type="ECO:0000256" key="1">
    <source>
        <dbReference type="SAM" id="Phobius"/>
    </source>
</evidence>
<keyword evidence="1" id="KW-0472">Membrane</keyword>
<organism evidence="3 4">
    <name type="scientific">candidate division WWE3 bacterium RIFOXYC1_FULL_39_7</name>
    <dbReference type="NCBI Taxonomy" id="1802643"/>
    <lineage>
        <taxon>Bacteria</taxon>
        <taxon>Katanobacteria</taxon>
    </lineage>
</organism>
<protein>
    <submittedName>
        <fullName evidence="3">Uncharacterized protein</fullName>
    </submittedName>
</protein>